<accession>A0ABS7QGC9</accession>
<feature type="domain" description="DUF1990" evidence="1">
    <location>
        <begin position="5"/>
        <end position="158"/>
    </location>
</feature>
<evidence type="ECO:0000313" key="2">
    <source>
        <dbReference type="EMBL" id="MBY8882003.1"/>
    </source>
</evidence>
<name>A0ABS7QGC9_9ACTN</name>
<dbReference type="PIRSF" id="PIRSF010260">
    <property type="entry name" value="UCP010260"/>
    <property type="match status" value="1"/>
</dbReference>
<proteinExistence type="predicted"/>
<comment type="caution">
    <text evidence="2">The sequence shown here is derived from an EMBL/GenBank/DDBJ whole genome shotgun (WGS) entry which is preliminary data.</text>
</comment>
<protein>
    <submittedName>
        <fullName evidence="2">DUF1990 domain-containing protein</fullName>
    </submittedName>
</protein>
<dbReference type="EMBL" id="JAINZZ010000060">
    <property type="protein sequence ID" value="MBY8882003.1"/>
    <property type="molecule type" value="Genomic_DNA"/>
</dbReference>
<dbReference type="Proteomes" id="UP000778578">
    <property type="component" value="Unassembled WGS sequence"/>
</dbReference>
<dbReference type="PANTHER" id="PTHR34202">
    <property type="entry name" value="UPF0548 PROTEIN"/>
    <property type="match status" value="1"/>
</dbReference>
<dbReference type="RefSeq" id="WP_222968132.1">
    <property type="nucleotide sequence ID" value="NZ_JAINZZ010000060.1"/>
</dbReference>
<evidence type="ECO:0000259" key="1">
    <source>
        <dbReference type="Pfam" id="PF09348"/>
    </source>
</evidence>
<keyword evidence="3" id="KW-1185">Reference proteome</keyword>
<evidence type="ECO:0000313" key="3">
    <source>
        <dbReference type="Proteomes" id="UP000778578"/>
    </source>
</evidence>
<dbReference type="Pfam" id="PF09348">
    <property type="entry name" value="DUF1990"/>
    <property type="match status" value="1"/>
</dbReference>
<dbReference type="PANTHER" id="PTHR34202:SF1">
    <property type="entry name" value="UPF0548 PROTEIN"/>
    <property type="match status" value="1"/>
</dbReference>
<reference evidence="2 3" key="1">
    <citation type="submission" date="2021-08" db="EMBL/GenBank/DDBJ databases">
        <title>WGS of actinomycetes from Thailand.</title>
        <authorList>
            <person name="Thawai C."/>
        </authorList>
    </citation>
    <scope>NUCLEOTIDE SEQUENCE [LARGE SCALE GENOMIC DNA]</scope>
    <source>
        <strain evidence="2 3">PLK6-54</strain>
    </source>
</reference>
<gene>
    <name evidence="2" type="ORF">K7862_30860</name>
</gene>
<dbReference type="InterPro" id="IPR018960">
    <property type="entry name" value="DUF1990"/>
</dbReference>
<sequence>MHDLTYPSPGLTAGEGEPSLPGFHTLRLDTDLPPGLFDAAADALFGWRMHRAVPLLRVDAEQPQAATGVRVVLRFGPVAAPCRVVWAVRDENQAAFAYGTLPGHPESGEEAFVLRRDPDGGAVTFTVLAVSRPAAWYARAAGPLGRLLQRTIAVRYAAALRTAATRPS</sequence>
<dbReference type="InterPro" id="IPR014457">
    <property type="entry name" value="UCP010260"/>
</dbReference>
<organism evidence="2 3">
    <name type="scientific">Actinacidiphila acidipaludis</name>
    <dbReference type="NCBI Taxonomy" id="2873382"/>
    <lineage>
        <taxon>Bacteria</taxon>
        <taxon>Bacillati</taxon>
        <taxon>Actinomycetota</taxon>
        <taxon>Actinomycetes</taxon>
        <taxon>Kitasatosporales</taxon>
        <taxon>Streptomycetaceae</taxon>
        <taxon>Actinacidiphila</taxon>
    </lineage>
</organism>